<organism evidence="3 4">
    <name type="scientific">Natronoarchaeum mannanilyticum</name>
    <dbReference type="NCBI Taxonomy" id="926360"/>
    <lineage>
        <taxon>Archaea</taxon>
        <taxon>Methanobacteriati</taxon>
        <taxon>Methanobacteriota</taxon>
        <taxon>Stenosarchaea group</taxon>
        <taxon>Halobacteria</taxon>
        <taxon>Halobacteriales</taxon>
        <taxon>Natronoarchaeaceae</taxon>
    </lineage>
</organism>
<feature type="region of interest" description="Disordered" evidence="2">
    <location>
        <begin position="253"/>
        <end position="286"/>
    </location>
</feature>
<name>A0AAV3TBN5_9EURY</name>
<evidence type="ECO:0000256" key="1">
    <source>
        <dbReference type="SAM" id="Coils"/>
    </source>
</evidence>
<keyword evidence="4" id="KW-1185">Reference proteome</keyword>
<keyword evidence="1" id="KW-0175">Coiled coil</keyword>
<feature type="coiled-coil region" evidence="1">
    <location>
        <begin position="21"/>
        <end position="83"/>
    </location>
</feature>
<accession>A0AAV3TBN5</accession>
<dbReference type="EMBL" id="BAAADV010000005">
    <property type="protein sequence ID" value="GAA0676208.1"/>
    <property type="molecule type" value="Genomic_DNA"/>
</dbReference>
<dbReference type="AlphaFoldDB" id="A0AAV3TBN5"/>
<comment type="caution">
    <text evidence="3">The sequence shown here is derived from an EMBL/GenBank/DDBJ whole genome shotgun (WGS) entry which is preliminary data.</text>
</comment>
<evidence type="ECO:0000256" key="2">
    <source>
        <dbReference type="SAM" id="MobiDB-lite"/>
    </source>
</evidence>
<dbReference type="Proteomes" id="UP001500420">
    <property type="component" value="Unassembled WGS sequence"/>
</dbReference>
<protein>
    <submittedName>
        <fullName evidence="3">Uncharacterized protein</fullName>
    </submittedName>
</protein>
<evidence type="ECO:0000313" key="3">
    <source>
        <dbReference type="EMBL" id="GAA0676208.1"/>
    </source>
</evidence>
<evidence type="ECO:0000313" key="4">
    <source>
        <dbReference type="Proteomes" id="UP001500420"/>
    </source>
</evidence>
<dbReference type="RefSeq" id="WP_343774375.1">
    <property type="nucleotide sequence ID" value="NZ_BAAADV010000005.1"/>
</dbReference>
<sequence length="286" mass="32854">MSRTRHDPGTLAQEYLDAVQSEIDEERRRELDNKLEALQDRRKQYVDQHGEDSRFVQRVDQKVEDIELELDELDESAQQTDEYRRQFLEAAVDSFEFNSEWLSTNTLEGLAHALYGGSDAYLVLQQNRIESPDDLVELDEITKLDMEHTLLVLIEDRLGQTDTVSSRWERFADSKYHIPFLVVARDGSASPEDVVPELGGDADRKDAKNWLESPIYDWEDLIPYYRAGDGEFALSTTGKYLYRHYAEDLDDLTGANKERQNETDSDDGGQTSLDDLNGESRGDSDE</sequence>
<gene>
    <name evidence="3" type="ORF">GCM10009020_25030</name>
</gene>
<proteinExistence type="predicted"/>
<reference evidence="3 4" key="1">
    <citation type="journal article" date="2019" name="Int. J. Syst. Evol. Microbiol.">
        <title>The Global Catalogue of Microorganisms (GCM) 10K type strain sequencing project: providing services to taxonomists for standard genome sequencing and annotation.</title>
        <authorList>
            <consortium name="The Broad Institute Genomics Platform"/>
            <consortium name="The Broad Institute Genome Sequencing Center for Infectious Disease"/>
            <person name="Wu L."/>
            <person name="Ma J."/>
        </authorList>
    </citation>
    <scope>NUCLEOTIDE SEQUENCE [LARGE SCALE GENOMIC DNA]</scope>
    <source>
        <strain evidence="3 4">JCM 16328</strain>
    </source>
</reference>